<dbReference type="InterPro" id="IPR029044">
    <property type="entry name" value="Nucleotide-diphossugar_trans"/>
</dbReference>
<dbReference type="GO" id="GO:0000009">
    <property type="term" value="F:alpha-1,6-mannosyltransferase activity"/>
    <property type="evidence" value="ECO:0007669"/>
    <property type="project" value="InterPro"/>
</dbReference>
<accession>A0A1B7SM51</accession>
<dbReference type="AlphaFoldDB" id="A0A1B7SM51"/>
<protein>
    <submittedName>
        <fullName evidence="2">Uncharacterized protein</fullName>
    </submittedName>
</protein>
<name>A0A1B7SM51_9ASCO</name>
<dbReference type="EMBL" id="JAEUBD010000983">
    <property type="protein sequence ID" value="KAH3670216.1"/>
    <property type="molecule type" value="Genomic_DNA"/>
</dbReference>
<sequence>MLKIQVVLLVSAGLLVGSLLTLLHPKVEIVKDRNLYLEAYLQSPEYLNNTPYSIGSNPFDADVTTRRIMEAFPYVANYSEPIEKNILQMWKVGPEDPDFPYRPEFESWTEMNPGYNHVHYTNAKLGEYVLGVFNETVPEVAETLKQFPKLILESDFTRYAWIFLNGGVYADLDTECTEPIDNWPDAHDRSIHALIAMESDYNIPEWDEMNTGRLQFENWGFKFKKHHPALARTIANVVKLTFNQQACRKFEDRFKHMGLDSCHPLGVIEWTGPGVFTQSMVDFFNKEQRLEIRDFDFYRTKKEIFGPDTNDFVSYRTFTGIESPLILNDVCVLPPRGFQCQDEMIGKYCYMKHKYYGGWKNE</sequence>
<dbReference type="RefSeq" id="XP_018212381.1">
    <property type="nucleotide sequence ID" value="XM_018356556.1"/>
</dbReference>
<keyword evidence="3" id="KW-1185">Reference proteome</keyword>
<organism evidence="2 3">
    <name type="scientific">Ogataea polymorpha</name>
    <dbReference type="NCBI Taxonomy" id="460523"/>
    <lineage>
        <taxon>Eukaryota</taxon>
        <taxon>Fungi</taxon>
        <taxon>Dikarya</taxon>
        <taxon>Ascomycota</taxon>
        <taxon>Saccharomycotina</taxon>
        <taxon>Pichiomycetes</taxon>
        <taxon>Pichiales</taxon>
        <taxon>Pichiaceae</taxon>
        <taxon>Ogataea</taxon>
    </lineage>
</organism>
<dbReference type="Proteomes" id="UP000788993">
    <property type="component" value="Unassembled WGS sequence"/>
</dbReference>
<evidence type="ECO:0000313" key="2">
    <source>
        <dbReference type="EMBL" id="KAH3670216.1"/>
    </source>
</evidence>
<reference evidence="2" key="2">
    <citation type="submission" date="2021-01" db="EMBL/GenBank/DDBJ databases">
        <authorList>
            <person name="Schikora-Tamarit M.A."/>
        </authorList>
    </citation>
    <scope>NUCLEOTIDE SEQUENCE</scope>
    <source>
        <strain evidence="2">NCAIM Y.01608</strain>
    </source>
</reference>
<dbReference type="OrthoDB" id="409543at2759"/>
<dbReference type="InterPro" id="IPR039367">
    <property type="entry name" value="Och1-like"/>
</dbReference>
<dbReference type="SUPFAM" id="SSF53448">
    <property type="entry name" value="Nucleotide-diphospho-sugar transferases"/>
    <property type="match status" value="1"/>
</dbReference>
<reference evidence="2" key="1">
    <citation type="journal article" date="2021" name="Open Biol.">
        <title>Shared evolutionary footprints suggest mitochondrial oxidative damage underlies multiple complex I losses in fungi.</title>
        <authorList>
            <person name="Schikora-Tamarit M.A."/>
            <person name="Marcet-Houben M."/>
            <person name="Nosek J."/>
            <person name="Gabaldon T."/>
        </authorList>
    </citation>
    <scope>NUCLEOTIDE SEQUENCE</scope>
    <source>
        <strain evidence="2">NCAIM Y.01608</strain>
    </source>
</reference>
<proteinExistence type="inferred from homology"/>
<dbReference type="Gene3D" id="3.90.550.20">
    <property type="match status" value="1"/>
</dbReference>
<evidence type="ECO:0000256" key="1">
    <source>
        <dbReference type="ARBA" id="ARBA00009003"/>
    </source>
</evidence>
<dbReference type="PANTHER" id="PTHR31834:SF1">
    <property type="entry name" value="INITIATION-SPECIFIC ALPHA-1,6-MANNOSYLTRANSFERASE"/>
    <property type="match status" value="1"/>
</dbReference>
<comment type="similarity">
    <text evidence="1">Belongs to the glycosyltransferase 32 family.</text>
</comment>
<dbReference type="GO" id="GO:0006487">
    <property type="term" value="P:protein N-linked glycosylation"/>
    <property type="evidence" value="ECO:0007669"/>
    <property type="project" value="TreeGrafter"/>
</dbReference>
<comment type="caution">
    <text evidence="2">The sequence shown here is derived from an EMBL/GenBank/DDBJ whole genome shotgun (WGS) entry which is preliminary data.</text>
</comment>
<gene>
    <name evidence="2" type="ORF">OGATHE_003029</name>
</gene>
<evidence type="ECO:0000313" key="3">
    <source>
        <dbReference type="Proteomes" id="UP000788993"/>
    </source>
</evidence>
<dbReference type="GO" id="GO:0000136">
    <property type="term" value="C:mannan polymerase complex"/>
    <property type="evidence" value="ECO:0007669"/>
    <property type="project" value="TreeGrafter"/>
</dbReference>
<dbReference type="InterPro" id="IPR007577">
    <property type="entry name" value="GlycoTrfase_DXD_sugar-bd_CS"/>
</dbReference>
<dbReference type="PANTHER" id="PTHR31834">
    <property type="entry name" value="INITIATION-SPECIFIC ALPHA-1,6-MANNOSYLTRANSFERASE"/>
    <property type="match status" value="1"/>
</dbReference>
<dbReference type="Pfam" id="PF04488">
    <property type="entry name" value="Gly_transf_sug"/>
    <property type="match status" value="1"/>
</dbReference>